<reference evidence="1 2" key="1">
    <citation type="journal article" date="2024" name="G3 (Bethesda)">
        <title>Genome assembly of Hibiscus sabdariffa L. provides insights into metabolisms of medicinal natural products.</title>
        <authorList>
            <person name="Kim T."/>
        </authorList>
    </citation>
    <scope>NUCLEOTIDE SEQUENCE [LARGE SCALE GENOMIC DNA]</scope>
    <source>
        <strain evidence="1">TK-2024</strain>
        <tissue evidence="1">Old leaves</tissue>
    </source>
</reference>
<name>A0ABR2F7R3_9ROSI</name>
<proteinExistence type="predicted"/>
<evidence type="ECO:0000313" key="2">
    <source>
        <dbReference type="Proteomes" id="UP001472677"/>
    </source>
</evidence>
<dbReference type="Proteomes" id="UP001472677">
    <property type="component" value="Unassembled WGS sequence"/>
</dbReference>
<gene>
    <name evidence="1" type="ORF">V6N12_029086</name>
</gene>
<accession>A0ABR2F7R3</accession>
<keyword evidence="2" id="KW-1185">Reference proteome</keyword>
<sequence>MIIYKCLHDLSWLRFGRQPARANINWARDFYAHNSSGENTVVNVRGKLISAHSAAINEILDLPEDLPSIYQQMEALEDVDYNAIKDALCLPNTE</sequence>
<dbReference type="EMBL" id="JBBPBM010000008">
    <property type="protein sequence ID" value="KAK8573048.1"/>
    <property type="molecule type" value="Genomic_DNA"/>
</dbReference>
<comment type="caution">
    <text evidence="1">The sequence shown here is derived from an EMBL/GenBank/DDBJ whole genome shotgun (WGS) entry which is preliminary data.</text>
</comment>
<evidence type="ECO:0000313" key="1">
    <source>
        <dbReference type="EMBL" id="KAK8573048.1"/>
    </source>
</evidence>
<organism evidence="1 2">
    <name type="scientific">Hibiscus sabdariffa</name>
    <name type="common">roselle</name>
    <dbReference type="NCBI Taxonomy" id="183260"/>
    <lineage>
        <taxon>Eukaryota</taxon>
        <taxon>Viridiplantae</taxon>
        <taxon>Streptophyta</taxon>
        <taxon>Embryophyta</taxon>
        <taxon>Tracheophyta</taxon>
        <taxon>Spermatophyta</taxon>
        <taxon>Magnoliopsida</taxon>
        <taxon>eudicotyledons</taxon>
        <taxon>Gunneridae</taxon>
        <taxon>Pentapetalae</taxon>
        <taxon>rosids</taxon>
        <taxon>malvids</taxon>
        <taxon>Malvales</taxon>
        <taxon>Malvaceae</taxon>
        <taxon>Malvoideae</taxon>
        <taxon>Hibiscus</taxon>
    </lineage>
</organism>
<protein>
    <submittedName>
        <fullName evidence="1">Uncharacterized protein</fullName>
    </submittedName>
</protein>